<gene>
    <name evidence="1" type="primary">Bm9548</name>
    <name evidence="1" type="ORF">BM_Bm9548</name>
</gene>
<proteinExistence type="predicted"/>
<dbReference type="AlphaFoldDB" id="A0A1I9G1C9"/>
<reference evidence="1" key="2">
    <citation type="submission" date="2012-12" db="EMBL/GenBank/DDBJ databases">
        <authorList>
            <consortium name="WormBase Consortium"/>
            <person name="Ghedin E."/>
            <person name="Paulini M."/>
        </authorList>
    </citation>
    <scope>NUCLEOTIDE SEQUENCE</scope>
    <source>
        <strain evidence="1">FR3</strain>
    </source>
</reference>
<name>A0A1I9G1C9_BRUMA</name>
<organism evidence="1">
    <name type="scientific">Brugia malayi</name>
    <name type="common">Filarial nematode worm</name>
    <dbReference type="NCBI Taxonomy" id="6279"/>
    <lineage>
        <taxon>Eukaryota</taxon>
        <taxon>Metazoa</taxon>
        <taxon>Ecdysozoa</taxon>
        <taxon>Nematoda</taxon>
        <taxon>Chromadorea</taxon>
        <taxon>Rhabditida</taxon>
        <taxon>Spirurina</taxon>
        <taxon>Spiruromorpha</taxon>
        <taxon>Filarioidea</taxon>
        <taxon>Onchocercidae</taxon>
        <taxon>Brugia</taxon>
    </lineage>
</organism>
<accession>A0A1I9G1C9</accession>
<evidence type="ECO:0000313" key="1">
    <source>
        <dbReference type="EMBL" id="CDP94350.1"/>
    </source>
</evidence>
<dbReference type="EMBL" id="LN856924">
    <property type="protein sequence ID" value="CDP94350.1"/>
    <property type="molecule type" value="Genomic_DNA"/>
</dbReference>
<protein>
    <submittedName>
        <fullName evidence="1">Bm9548</fullName>
    </submittedName>
</protein>
<sequence>MRQVELSIVVTIISKGRSWLAGPSEDNGREDMEGMEVCVEPRYDRGNWVTNILRDPSFCFHLAHTVSVLNKSCVVKHGTALN</sequence>
<reference evidence="1" key="1">
    <citation type="journal article" date="2007" name="Science">
        <title>Draft genome of the filarial nematode parasite Brugia malayi.</title>
        <authorList>
            <person name="Ghedin E."/>
            <person name="Wang S."/>
            <person name="Spiro D."/>
            <person name="Caler E."/>
            <person name="Zhao Q."/>
            <person name="Crabtree J."/>
            <person name="Allen J.E."/>
            <person name="Delcher A.L."/>
            <person name="Guiliano D.B."/>
            <person name="Miranda-Saavedra D."/>
            <person name="Angiuoli S.V."/>
            <person name="Creasy T."/>
            <person name="Amedeo P."/>
            <person name="Haas B."/>
            <person name="El-Sayed N.M."/>
            <person name="Wortman J.R."/>
            <person name="Feldblyum T."/>
            <person name="Tallon L."/>
            <person name="Schatz M."/>
            <person name="Shumway M."/>
            <person name="Koo H."/>
            <person name="Salzberg S.L."/>
            <person name="Schobel S."/>
            <person name="Pertea M."/>
            <person name="Pop M."/>
            <person name="White O."/>
            <person name="Barton G.J."/>
            <person name="Carlow C.K."/>
            <person name="Crawford M.J."/>
            <person name="Daub J."/>
            <person name="Dimmic M.W."/>
            <person name="Estes C.F."/>
            <person name="Foster J.M."/>
            <person name="Ganatra M."/>
            <person name="Gregory W.F."/>
            <person name="Johnson N.M."/>
            <person name="Jin J."/>
            <person name="Komuniecki R."/>
            <person name="Korf I."/>
            <person name="Kumar S."/>
            <person name="Laney S."/>
            <person name="Li B.W."/>
            <person name="Li W."/>
            <person name="Lindblom T.H."/>
            <person name="Lustigman S."/>
            <person name="Ma D."/>
            <person name="Maina C.V."/>
            <person name="Martin D.M."/>
            <person name="McCarter J.P."/>
            <person name="McReynolds L."/>
            <person name="Mitreva M."/>
            <person name="Nutman T.B."/>
            <person name="Parkinson J."/>
            <person name="Peregrin-Alvarez J.M."/>
            <person name="Poole C."/>
            <person name="Ren Q."/>
            <person name="Saunders L."/>
            <person name="Sluder A.E."/>
            <person name="Smith K."/>
            <person name="Stanke M."/>
            <person name="Unnasch T.R."/>
            <person name="Ware J."/>
            <person name="Wei A.D."/>
            <person name="Weil G."/>
            <person name="Williams D.J."/>
            <person name="Zhang Y."/>
            <person name="Williams S.A."/>
            <person name="Fraser-Liggett C."/>
            <person name="Slatko B."/>
            <person name="Blaxter M.L."/>
            <person name="Scott A.L."/>
        </authorList>
    </citation>
    <scope>NUCLEOTIDE SEQUENCE</scope>
    <source>
        <strain evidence="1">FR3</strain>
    </source>
</reference>